<dbReference type="AlphaFoldDB" id="A0A8H7WJ82"/>
<reference evidence="2" key="1">
    <citation type="submission" date="2021-02" db="EMBL/GenBank/DDBJ databases">
        <title>Genome sequence Cadophora malorum strain M34.</title>
        <authorList>
            <person name="Stefanovic E."/>
            <person name="Vu D."/>
            <person name="Scully C."/>
            <person name="Dijksterhuis J."/>
            <person name="Roader J."/>
            <person name="Houbraken J."/>
        </authorList>
    </citation>
    <scope>NUCLEOTIDE SEQUENCE</scope>
    <source>
        <strain evidence="2">M34</strain>
    </source>
</reference>
<accession>A0A8H7WJ82</accession>
<feature type="region of interest" description="Disordered" evidence="1">
    <location>
        <begin position="88"/>
        <end position="143"/>
    </location>
</feature>
<sequence>MSHQPSTVESIKDTANIAYESIATTSRPRQQNGDYDPKQDKANFKKDTHGNTVEKGGLKDKLDEAATGGPGPKQESYIQKVAAYIPGMNKLQQSASHDQGGEEAKKPSGPPKRPDHDVQVERFLRDQYHSRSGDGMPDPSSKD</sequence>
<gene>
    <name evidence="2" type="ORF">IFR04_000850</name>
</gene>
<dbReference type="OrthoDB" id="3436397at2759"/>
<dbReference type="Proteomes" id="UP000664132">
    <property type="component" value="Unassembled WGS sequence"/>
</dbReference>
<name>A0A8H7WJ82_9HELO</name>
<feature type="compositionally biased region" description="Polar residues" evidence="1">
    <location>
        <begin position="22"/>
        <end position="33"/>
    </location>
</feature>
<dbReference type="EMBL" id="JAFJYH010000006">
    <property type="protein sequence ID" value="KAG4425906.1"/>
    <property type="molecule type" value="Genomic_DNA"/>
</dbReference>
<evidence type="ECO:0000313" key="2">
    <source>
        <dbReference type="EMBL" id="KAG4425906.1"/>
    </source>
</evidence>
<organism evidence="2 3">
    <name type="scientific">Cadophora malorum</name>
    <dbReference type="NCBI Taxonomy" id="108018"/>
    <lineage>
        <taxon>Eukaryota</taxon>
        <taxon>Fungi</taxon>
        <taxon>Dikarya</taxon>
        <taxon>Ascomycota</taxon>
        <taxon>Pezizomycotina</taxon>
        <taxon>Leotiomycetes</taxon>
        <taxon>Helotiales</taxon>
        <taxon>Ploettnerulaceae</taxon>
        <taxon>Cadophora</taxon>
    </lineage>
</organism>
<comment type="caution">
    <text evidence="2">The sequence shown here is derived from an EMBL/GenBank/DDBJ whole genome shotgun (WGS) entry which is preliminary data.</text>
</comment>
<protein>
    <submittedName>
        <fullName evidence="2">Uncharacterized protein</fullName>
    </submittedName>
</protein>
<feature type="compositionally biased region" description="Basic and acidic residues" evidence="1">
    <location>
        <begin position="99"/>
        <end position="132"/>
    </location>
</feature>
<evidence type="ECO:0000256" key="1">
    <source>
        <dbReference type="SAM" id="MobiDB-lite"/>
    </source>
</evidence>
<feature type="compositionally biased region" description="Basic and acidic residues" evidence="1">
    <location>
        <begin position="35"/>
        <end position="49"/>
    </location>
</feature>
<keyword evidence="3" id="KW-1185">Reference proteome</keyword>
<feature type="region of interest" description="Disordered" evidence="1">
    <location>
        <begin position="19"/>
        <end position="76"/>
    </location>
</feature>
<proteinExistence type="predicted"/>
<evidence type="ECO:0000313" key="3">
    <source>
        <dbReference type="Proteomes" id="UP000664132"/>
    </source>
</evidence>